<keyword evidence="4" id="KW-1185">Reference proteome</keyword>
<accession>E0UKA6</accession>
<name>E0UKA6_GLOV7</name>
<proteinExistence type="predicted"/>
<dbReference type="HOGENOM" id="CLU_1265203_0_0_3"/>
<dbReference type="RefSeq" id="WP_013323936.1">
    <property type="nucleotide sequence ID" value="NC_014501.1"/>
</dbReference>
<dbReference type="KEGG" id="cyj:Cyan7822_3938"/>
<evidence type="ECO:0000256" key="1">
    <source>
        <dbReference type="SAM" id="MobiDB-lite"/>
    </source>
</evidence>
<feature type="compositionally biased region" description="Polar residues" evidence="1">
    <location>
        <begin position="53"/>
        <end position="73"/>
    </location>
</feature>
<sequence length="218" mass="23606">MQEYFTKKITKKAVMITGITSATLFLGFPALAAVNSNSVSLNQDSTQVVAQAGVGNSNDINNVDTGDRNTSPEVNREQNRPGTGVDSDTNIPDYTNDNSTGTNINNYPNGRNSNTQNNRMMQNRTGSQNYPNGTNGTNGTNSNNNNNRMMQNRTGSQNYPNGTNNNNNNNRMMQNRGGSQSYPNGTNSNYNNNPNNSQMNNSGANNDNTGTGSIRGLW</sequence>
<feature type="compositionally biased region" description="Low complexity" evidence="1">
    <location>
        <begin position="155"/>
        <end position="208"/>
    </location>
</feature>
<dbReference type="eggNOG" id="ENOG5030R63">
    <property type="taxonomic scope" value="Bacteria"/>
</dbReference>
<feature type="signal peptide" evidence="2">
    <location>
        <begin position="1"/>
        <end position="32"/>
    </location>
</feature>
<dbReference type="EMBL" id="CP002198">
    <property type="protein sequence ID" value="ADN15868.1"/>
    <property type="molecule type" value="Genomic_DNA"/>
</dbReference>
<dbReference type="AlphaFoldDB" id="E0UKA6"/>
<gene>
    <name evidence="3" type="ordered locus">Cyan7822_3938</name>
</gene>
<protein>
    <submittedName>
        <fullName evidence="3">Rab GTPase domain-containing protein</fullName>
    </submittedName>
</protein>
<feature type="compositionally biased region" description="Polar residues" evidence="1">
    <location>
        <begin position="86"/>
        <end position="131"/>
    </location>
</feature>
<dbReference type="Proteomes" id="UP000008206">
    <property type="component" value="Chromosome"/>
</dbReference>
<reference evidence="4" key="1">
    <citation type="journal article" date="2011" name="MBio">
        <title>Novel metabolic attributes of the genus Cyanothece, comprising a group of unicellular nitrogen-fixing Cyanobacteria.</title>
        <authorList>
            <person name="Bandyopadhyay A."/>
            <person name="Elvitigala T."/>
            <person name="Welsh E."/>
            <person name="Stockel J."/>
            <person name="Liberton M."/>
            <person name="Min H."/>
            <person name="Sherman L.A."/>
            <person name="Pakrasi H.B."/>
        </authorList>
    </citation>
    <scope>NUCLEOTIDE SEQUENCE [LARGE SCALE GENOMIC DNA]</scope>
    <source>
        <strain evidence="4">PCC 7822</strain>
    </source>
</reference>
<feature type="region of interest" description="Disordered" evidence="1">
    <location>
        <begin position="53"/>
        <end position="218"/>
    </location>
</feature>
<feature type="chain" id="PRO_5003141382" evidence="2">
    <location>
        <begin position="33"/>
        <end position="218"/>
    </location>
</feature>
<evidence type="ECO:0000313" key="3">
    <source>
        <dbReference type="EMBL" id="ADN15868.1"/>
    </source>
</evidence>
<evidence type="ECO:0000313" key="4">
    <source>
        <dbReference type="Proteomes" id="UP000008206"/>
    </source>
</evidence>
<feature type="compositionally biased region" description="Low complexity" evidence="1">
    <location>
        <begin position="132"/>
        <end position="147"/>
    </location>
</feature>
<keyword evidence="2" id="KW-0732">Signal</keyword>
<organism evidence="3 4">
    <name type="scientific">Gloeothece verrucosa (strain PCC 7822)</name>
    <name type="common">Cyanothece sp. (strain PCC 7822)</name>
    <dbReference type="NCBI Taxonomy" id="497965"/>
    <lineage>
        <taxon>Bacteria</taxon>
        <taxon>Bacillati</taxon>
        <taxon>Cyanobacteriota</taxon>
        <taxon>Cyanophyceae</taxon>
        <taxon>Oscillatoriophycideae</taxon>
        <taxon>Chroococcales</taxon>
        <taxon>Aphanothecaceae</taxon>
        <taxon>Gloeothece</taxon>
        <taxon>Gloeothece verrucosa</taxon>
    </lineage>
</organism>
<evidence type="ECO:0000256" key="2">
    <source>
        <dbReference type="SAM" id="SignalP"/>
    </source>
</evidence>